<keyword evidence="3" id="KW-1185">Reference proteome</keyword>
<feature type="signal peptide" evidence="1">
    <location>
        <begin position="1"/>
        <end position="25"/>
    </location>
</feature>
<dbReference type="SUPFAM" id="SSF50370">
    <property type="entry name" value="Ricin B-like lectins"/>
    <property type="match status" value="1"/>
</dbReference>
<dbReference type="PROSITE" id="PS50231">
    <property type="entry name" value="RICIN_B_LECTIN"/>
    <property type="match status" value="1"/>
</dbReference>
<reference evidence="2 3" key="1">
    <citation type="submission" date="2018-10" db="EMBL/GenBank/DDBJ databases">
        <title>Isolation from soil.</title>
        <authorList>
            <person name="Hu J."/>
        </authorList>
    </citation>
    <scope>NUCLEOTIDE SEQUENCE [LARGE SCALE GENOMIC DNA]</scope>
    <source>
        <strain evidence="2 3">NEAU-Ht49</strain>
    </source>
</reference>
<comment type="caution">
    <text evidence="2">The sequence shown here is derived from an EMBL/GenBank/DDBJ whole genome shotgun (WGS) entry which is preliminary data.</text>
</comment>
<dbReference type="RefSeq" id="WP_122196107.1">
    <property type="nucleotide sequence ID" value="NZ_JBHSKC010000031.1"/>
</dbReference>
<accession>A0A3M2LZU8</accession>
<sequence>MTMTHTGRIALTFAVAAAGAGAASAPDAEATPQHAQVTHVAKFPAPMVPFMIRTGLSDGHTVCATRETRDPAHVMLRACSNSNRAQHWQRRTVDANGYGIVYGLDGSCITSVAILLTSKLCRKIVAPASLSWKLLPDGKVRNAVNGVDTVYWSTSGANTDRPTLSRVSNPKFGARFSMPVISTLP</sequence>
<dbReference type="AlphaFoldDB" id="A0A3M2LZU8"/>
<protein>
    <submittedName>
        <fullName evidence="2">Uncharacterized protein</fullName>
    </submittedName>
</protein>
<evidence type="ECO:0000313" key="3">
    <source>
        <dbReference type="Proteomes" id="UP000282674"/>
    </source>
</evidence>
<proteinExistence type="predicted"/>
<feature type="chain" id="PRO_5038885607" evidence="1">
    <location>
        <begin position="26"/>
        <end position="185"/>
    </location>
</feature>
<keyword evidence="1" id="KW-0732">Signal</keyword>
<name>A0A3M2LZU8_9ACTN</name>
<dbReference type="Proteomes" id="UP000282674">
    <property type="component" value="Unassembled WGS sequence"/>
</dbReference>
<evidence type="ECO:0000256" key="1">
    <source>
        <dbReference type="SAM" id="SignalP"/>
    </source>
</evidence>
<evidence type="ECO:0000313" key="2">
    <source>
        <dbReference type="EMBL" id="RMI42113.1"/>
    </source>
</evidence>
<dbReference type="EMBL" id="RFFG01000036">
    <property type="protein sequence ID" value="RMI42113.1"/>
    <property type="molecule type" value="Genomic_DNA"/>
</dbReference>
<gene>
    <name evidence="2" type="ORF">EBO15_20915</name>
</gene>
<dbReference type="InterPro" id="IPR035992">
    <property type="entry name" value="Ricin_B-like_lectins"/>
</dbReference>
<organism evidence="2 3">
    <name type="scientific">Actinomadura harenae</name>
    <dbReference type="NCBI Taxonomy" id="2483351"/>
    <lineage>
        <taxon>Bacteria</taxon>
        <taxon>Bacillati</taxon>
        <taxon>Actinomycetota</taxon>
        <taxon>Actinomycetes</taxon>
        <taxon>Streptosporangiales</taxon>
        <taxon>Thermomonosporaceae</taxon>
        <taxon>Actinomadura</taxon>
    </lineage>
</organism>